<reference evidence="1" key="1">
    <citation type="submission" date="2020-05" db="EMBL/GenBank/DDBJ databases">
        <title>Mycena genomes resolve the evolution of fungal bioluminescence.</title>
        <authorList>
            <person name="Tsai I.J."/>
        </authorList>
    </citation>
    <scope>NUCLEOTIDE SEQUENCE</scope>
    <source>
        <strain evidence="1">CCC161011</strain>
    </source>
</reference>
<keyword evidence="2" id="KW-1185">Reference proteome</keyword>
<dbReference type="OrthoDB" id="3062221at2759"/>
<dbReference type="Proteomes" id="UP000620124">
    <property type="component" value="Unassembled WGS sequence"/>
</dbReference>
<gene>
    <name evidence="1" type="ORF">MVEN_02374300</name>
</gene>
<protein>
    <submittedName>
        <fullName evidence="1">Uncharacterized protein</fullName>
    </submittedName>
</protein>
<organism evidence="1 2">
    <name type="scientific">Mycena venus</name>
    <dbReference type="NCBI Taxonomy" id="2733690"/>
    <lineage>
        <taxon>Eukaryota</taxon>
        <taxon>Fungi</taxon>
        <taxon>Dikarya</taxon>
        <taxon>Basidiomycota</taxon>
        <taxon>Agaricomycotina</taxon>
        <taxon>Agaricomycetes</taxon>
        <taxon>Agaricomycetidae</taxon>
        <taxon>Agaricales</taxon>
        <taxon>Marasmiineae</taxon>
        <taxon>Mycenaceae</taxon>
        <taxon>Mycena</taxon>
    </lineage>
</organism>
<dbReference type="AlphaFoldDB" id="A0A8H6X2A3"/>
<sequence>MSLCVNGVSCLAVIRSMALRTAVSSVFLASLPLRSRDGEAITVNAGDESGTWFGLEIWYTDLLLFMGRALPPAFDPFEFYSVPTGPFLSSDSPIVESGNVVESENVLCSPVHESTCPCTPN</sequence>
<dbReference type="EMBL" id="JACAZI010000030">
    <property type="protein sequence ID" value="KAF7333092.1"/>
    <property type="molecule type" value="Genomic_DNA"/>
</dbReference>
<evidence type="ECO:0000313" key="2">
    <source>
        <dbReference type="Proteomes" id="UP000620124"/>
    </source>
</evidence>
<name>A0A8H6X2A3_9AGAR</name>
<accession>A0A8H6X2A3</accession>
<evidence type="ECO:0000313" key="1">
    <source>
        <dbReference type="EMBL" id="KAF7333092.1"/>
    </source>
</evidence>
<proteinExistence type="predicted"/>
<comment type="caution">
    <text evidence="1">The sequence shown here is derived from an EMBL/GenBank/DDBJ whole genome shotgun (WGS) entry which is preliminary data.</text>
</comment>